<feature type="domain" description="N-acetyltransferase" evidence="1">
    <location>
        <begin position="17"/>
        <end position="162"/>
    </location>
</feature>
<dbReference type="PANTHER" id="PTHR47237">
    <property type="entry name" value="SLL0310 PROTEIN"/>
    <property type="match status" value="1"/>
</dbReference>
<dbReference type="Proteomes" id="UP000054596">
    <property type="component" value="Unassembled WGS sequence"/>
</dbReference>
<comment type="caution">
    <text evidence="2">The sequence shown here is derived from an EMBL/GenBank/DDBJ whole genome shotgun (WGS) entry which is preliminary data.</text>
</comment>
<dbReference type="InterPro" id="IPR052729">
    <property type="entry name" value="Acyl/Acetyltrans_Enzymes"/>
</dbReference>
<dbReference type="Pfam" id="PF18014">
    <property type="entry name" value="Acetyltransf_18"/>
    <property type="match status" value="1"/>
</dbReference>
<protein>
    <submittedName>
        <fullName evidence="2">N-acetyltransferase GCN5</fullName>
    </submittedName>
</protein>
<dbReference type="STRING" id="1777143.AWB82_00230"/>
<dbReference type="GO" id="GO:0016747">
    <property type="term" value="F:acyltransferase activity, transferring groups other than amino-acyl groups"/>
    <property type="evidence" value="ECO:0007669"/>
    <property type="project" value="InterPro"/>
</dbReference>
<dbReference type="InterPro" id="IPR000182">
    <property type="entry name" value="GNAT_dom"/>
</dbReference>
<reference evidence="2" key="1">
    <citation type="submission" date="2016-01" db="EMBL/GenBank/DDBJ databases">
        <authorList>
            <person name="Peeters C."/>
        </authorList>
    </citation>
    <scope>NUCLEOTIDE SEQUENCE [LARGE SCALE GENOMIC DNA]</scope>
    <source>
        <strain evidence="2">LMG 29325</strain>
    </source>
</reference>
<dbReference type="Pfam" id="PF00583">
    <property type="entry name" value="Acetyltransf_1"/>
    <property type="match status" value="1"/>
</dbReference>
<dbReference type="PROSITE" id="PS51186">
    <property type="entry name" value="GNAT"/>
    <property type="match status" value="1"/>
</dbReference>
<dbReference type="RefSeq" id="WP_235023121.1">
    <property type="nucleotide sequence ID" value="NZ_FCOJ02000001.1"/>
</dbReference>
<evidence type="ECO:0000313" key="2">
    <source>
        <dbReference type="EMBL" id="SAK40671.1"/>
    </source>
</evidence>
<keyword evidence="3" id="KW-1185">Reference proteome</keyword>
<dbReference type="AlphaFoldDB" id="A0A157Z554"/>
<dbReference type="SUPFAM" id="SSF55729">
    <property type="entry name" value="Acyl-CoA N-acyltransferases (Nat)"/>
    <property type="match status" value="1"/>
</dbReference>
<evidence type="ECO:0000313" key="3">
    <source>
        <dbReference type="Proteomes" id="UP000054596"/>
    </source>
</evidence>
<dbReference type="InterPro" id="IPR041496">
    <property type="entry name" value="YitH/HolE_GNAT"/>
</dbReference>
<accession>A0A157Z554</accession>
<proteinExistence type="predicted"/>
<gene>
    <name evidence="2" type="ORF">AWB82_00230</name>
</gene>
<dbReference type="EMBL" id="FCOJ02000001">
    <property type="protein sequence ID" value="SAK40671.1"/>
    <property type="molecule type" value="Genomic_DNA"/>
</dbReference>
<dbReference type="Gene3D" id="3.40.630.30">
    <property type="match status" value="1"/>
</dbReference>
<evidence type="ECO:0000259" key="1">
    <source>
        <dbReference type="PROSITE" id="PS51186"/>
    </source>
</evidence>
<sequence length="297" mass="32202">MSSVPCPLHATPADPRFAIRPMTPRDVDIALDWAATEGWNPGLDDARPFFAADPHGFFVGTWEGAPVGCISAVAYGDAFGFIGLYIVCPQWRGKGFGMRLWNEGMAYLGARNVGLDGVLAQQPNYRKSGFVLAYRNVRYEGVASAHEDHADGATITDARNIPFDRLLDYDTRAFACARPAFLRAWLSQPQEHARALAALDGDAVCGLAVMRRCGTGHKIGPLFADDLSTARALYRALVCVLPGETVFLDVPEINPAAVALAVEHDMQSVFETARMYTRAAPDVPLAHVFGVTTFELG</sequence>
<dbReference type="CDD" id="cd04301">
    <property type="entry name" value="NAT_SF"/>
    <property type="match status" value="1"/>
</dbReference>
<dbReference type="PANTHER" id="PTHR47237:SF1">
    <property type="entry name" value="SLL0310 PROTEIN"/>
    <property type="match status" value="1"/>
</dbReference>
<name>A0A157Z554_9BURK</name>
<dbReference type="InterPro" id="IPR016181">
    <property type="entry name" value="Acyl_CoA_acyltransferase"/>
</dbReference>
<organism evidence="2 3">
    <name type="scientific">Caballeronia glebae</name>
    <dbReference type="NCBI Taxonomy" id="1777143"/>
    <lineage>
        <taxon>Bacteria</taxon>
        <taxon>Pseudomonadati</taxon>
        <taxon>Pseudomonadota</taxon>
        <taxon>Betaproteobacteria</taxon>
        <taxon>Burkholderiales</taxon>
        <taxon>Burkholderiaceae</taxon>
        <taxon>Caballeronia</taxon>
    </lineage>
</organism>
<dbReference type="Gene3D" id="3.40.630.90">
    <property type="match status" value="1"/>
</dbReference>